<evidence type="ECO:0000256" key="1">
    <source>
        <dbReference type="ARBA" id="ARBA00004401"/>
    </source>
</evidence>
<keyword evidence="10" id="KW-0732">Signal</keyword>
<dbReference type="AlphaFoldDB" id="A0A423QAT1"/>
<dbReference type="PANTHER" id="PTHR37479:SF1">
    <property type="entry name" value="CELL DIVISION PROTEIN FTSL"/>
    <property type="match status" value="1"/>
</dbReference>
<keyword evidence="7 8" id="KW-0131">Cell cycle</keyword>
<evidence type="ECO:0000256" key="7">
    <source>
        <dbReference type="ARBA" id="ARBA00023306"/>
    </source>
</evidence>
<keyword evidence="3 8" id="KW-0132">Cell division</keyword>
<keyword evidence="6 8" id="KW-0472">Membrane</keyword>
<dbReference type="HAMAP" id="MF_00910">
    <property type="entry name" value="FtsL"/>
    <property type="match status" value="1"/>
</dbReference>
<dbReference type="PANTHER" id="PTHR37479">
    <property type="entry name" value="CELL DIVISION PROTEIN FTSL"/>
    <property type="match status" value="1"/>
</dbReference>
<evidence type="ECO:0000256" key="2">
    <source>
        <dbReference type="ARBA" id="ARBA00022475"/>
    </source>
</evidence>
<evidence type="ECO:0000256" key="10">
    <source>
        <dbReference type="SAM" id="SignalP"/>
    </source>
</evidence>
<comment type="function">
    <text evidence="8">Essential cell division protein. May link together the upstream cell division proteins, which are predominantly cytoplasmic, with the downstream cell division proteins, which are predominantly periplasmic.</text>
</comment>
<keyword evidence="8" id="KW-0997">Cell inner membrane</keyword>
<name>A0A423QAT1_9GAMM</name>
<proteinExistence type="inferred from homology"/>
<evidence type="ECO:0000256" key="9">
    <source>
        <dbReference type="NCBIfam" id="TIGR02209"/>
    </source>
</evidence>
<evidence type="ECO:0000256" key="8">
    <source>
        <dbReference type="HAMAP-Rule" id="MF_00910"/>
    </source>
</evidence>
<dbReference type="Proteomes" id="UP000285123">
    <property type="component" value="Unassembled WGS sequence"/>
</dbReference>
<comment type="subcellular location">
    <subcellularLocation>
        <location evidence="8">Cell inner membrane</location>
        <topology evidence="8">Single-pass type II membrane protein</topology>
    </subcellularLocation>
    <subcellularLocation>
        <location evidence="1">Cell membrane</location>
        <topology evidence="1">Single-pass type II membrane protein</topology>
    </subcellularLocation>
    <text evidence="8">Localizes to the division septum where it forms a ring structure.</text>
</comment>
<reference evidence="11 12" key="1">
    <citation type="submission" date="2013-10" db="EMBL/GenBank/DDBJ databases">
        <title>Salinisphaera halophila YIM 95161 Genome Sequencing.</title>
        <authorList>
            <person name="Lai Q."/>
            <person name="Li C."/>
            <person name="Shao Z."/>
        </authorList>
    </citation>
    <scope>NUCLEOTIDE SEQUENCE [LARGE SCALE GENOMIC DNA]</scope>
    <source>
        <strain evidence="11 12">YIM 95161</strain>
    </source>
</reference>
<evidence type="ECO:0000256" key="3">
    <source>
        <dbReference type="ARBA" id="ARBA00022618"/>
    </source>
</evidence>
<dbReference type="RefSeq" id="WP_123589447.1">
    <property type="nucleotide sequence ID" value="NZ_AYKF01000001.1"/>
</dbReference>
<dbReference type="Pfam" id="PF04999">
    <property type="entry name" value="FtsL"/>
    <property type="match status" value="1"/>
</dbReference>
<sequence length="90" mass="10225">MNRRSLVIAALIAANLVSAVAVVQAKHKARELAHELQVERVERDKLSTEWAQLQLEESAWANPDRVAQVARRELGMVQPQNYVVLEEREP</sequence>
<comment type="subunit">
    <text evidence="8">Part of a complex composed of FtsB, FtsL and FtsQ.</text>
</comment>
<gene>
    <name evidence="8" type="primary">ftsL</name>
    <name evidence="11" type="ORF">SAHL_00475</name>
</gene>
<protein>
    <recommendedName>
        <fullName evidence="8 9">Cell division protein FtsL</fullName>
    </recommendedName>
</protein>
<keyword evidence="5 8" id="KW-1133">Transmembrane helix</keyword>
<organism evidence="11 12">
    <name type="scientific">Salinisphaera orenii YIM 95161</name>
    <dbReference type="NCBI Taxonomy" id="1051139"/>
    <lineage>
        <taxon>Bacteria</taxon>
        <taxon>Pseudomonadati</taxon>
        <taxon>Pseudomonadota</taxon>
        <taxon>Gammaproteobacteria</taxon>
        <taxon>Salinisphaerales</taxon>
        <taxon>Salinisphaeraceae</taxon>
        <taxon>Salinisphaera</taxon>
    </lineage>
</organism>
<dbReference type="GO" id="GO:0043093">
    <property type="term" value="P:FtsZ-dependent cytokinesis"/>
    <property type="evidence" value="ECO:0007669"/>
    <property type="project" value="UniProtKB-UniRule"/>
</dbReference>
<feature type="signal peptide" evidence="10">
    <location>
        <begin position="1"/>
        <end position="21"/>
    </location>
</feature>
<comment type="caution">
    <text evidence="11">The sequence shown here is derived from an EMBL/GenBank/DDBJ whole genome shotgun (WGS) entry which is preliminary data.</text>
</comment>
<feature type="chain" id="PRO_5019072942" description="Cell division protein FtsL" evidence="10">
    <location>
        <begin position="22"/>
        <end position="90"/>
    </location>
</feature>
<evidence type="ECO:0000313" key="11">
    <source>
        <dbReference type="EMBL" id="ROO37665.1"/>
    </source>
</evidence>
<dbReference type="GO" id="GO:0032153">
    <property type="term" value="C:cell division site"/>
    <property type="evidence" value="ECO:0007669"/>
    <property type="project" value="UniProtKB-UniRule"/>
</dbReference>
<accession>A0A423QAT1</accession>
<dbReference type="GO" id="GO:0005886">
    <property type="term" value="C:plasma membrane"/>
    <property type="evidence" value="ECO:0007669"/>
    <property type="project" value="UniProtKB-SubCell"/>
</dbReference>
<evidence type="ECO:0000256" key="6">
    <source>
        <dbReference type="ARBA" id="ARBA00023136"/>
    </source>
</evidence>
<evidence type="ECO:0000313" key="12">
    <source>
        <dbReference type="Proteomes" id="UP000285123"/>
    </source>
</evidence>
<evidence type="ECO:0000256" key="5">
    <source>
        <dbReference type="ARBA" id="ARBA00022989"/>
    </source>
</evidence>
<dbReference type="EMBL" id="AYKF01000001">
    <property type="protein sequence ID" value="ROO37665.1"/>
    <property type="molecule type" value="Genomic_DNA"/>
</dbReference>
<dbReference type="NCBIfam" id="TIGR02209">
    <property type="entry name" value="ftsL_broad"/>
    <property type="match status" value="1"/>
</dbReference>
<dbReference type="InterPro" id="IPR011922">
    <property type="entry name" value="Cell_div_FtsL"/>
</dbReference>
<evidence type="ECO:0000256" key="4">
    <source>
        <dbReference type="ARBA" id="ARBA00022692"/>
    </source>
</evidence>
<keyword evidence="2 8" id="KW-1003">Cell membrane</keyword>
<comment type="similarity">
    <text evidence="8">Belongs to the FtsL family.</text>
</comment>
<keyword evidence="4 8" id="KW-0812">Transmembrane</keyword>
<dbReference type="OrthoDB" id="5298556at2"/>